<dbReference type="EMBL" id="CAJNRD030001124">
    <property type="protein sequence ID" value="CAG5108029.1"/>
    <property type="molecule type" value="Genomic_DNA"/>
</dbReference>
<accession>A0A8J2HR36</accession>
<feature type="transmembrane region" description="Helical" evidence="1">
    <location>
        <begin position="82"/>
        <end position="107"/>
    </location>
</feature>
<reference evidence="2" key="1">
    <citation type="submission" date="2021-04" db="EMBL/GenBank/DDBJ databases">
        <authorList>
            <person name="Chebbi M.A.C M."/>
        </authorList>
    </citation>
    <scope>NUCLEOTIDE SEQUENCE</scope>
</reference>
<comment type="caution">
    <text evidence="2">The sequence shown here is derived from an EMBL/GenBank/DDBJ whole genome shotgun (WGS) entry which is preliminary data.</text>
</comment>
<evidence type="ECO:0000256" key="1">
    <source>
        <dbReference type="SAM" id="Phobius"/>
    </source>
</evidence>
<name>A0A8J2HR36_COTCN</name>
<gene>
    <name evidence="2" type="ORF">HICCMSTLAB_LOCUS13033</name>
</gene>
<keyword evidence="3" id="KW-1185">Reference proteome</keyword>
<sequence>MYNQQLLQHQLCELSSHVETGRISPFMRRASSENHSTNEFPYVISARDSARDFPFSWVKIFANSSECWTIKLYQFRSKLARYLAVVLRNVLNASVAASMASLVSWIFMSGTEVITALVAGLTTSNLAFPWAATHFPLMNPWFLSNENLRRRPGDAMLVNRFLDDNIFNCKYF</sequence>
<protein>
    <submittedName>
        <fullName evidence="2">Uncharacterized protein</fullName>
    </submittedName>
</protein>
<organism evidence="2 3">
    <name type="scientific">Cotesia congregata</name>
    <name type="common">Parasitoid wasp</name>
    <name type="synonym">Apanteles congregatus</name>
    <dbReference type="NCBI Taxonomy" id="51543"/>
    <lineage>
        <taxon>Eukaryota</taxon>
        <taxon>Metazoa</taxon>
        <taxon>Ecdysozoa</taxon>
        <taxon>Arthropoda</taxon>
        <taxon>Hexapoda</taxon>
        <taxon>Insecta</taxon>
        <taxon>Pterygota</taxon>
        <taxon>Neoptera</taxon>
        <taxon>Endopterygota</taxon>
        <taxon>Hymenoptera</taxon>
        <taxon>Apocrita</taxon>
        <taxon>Ichneumonoidea</taxon>
        <taxon>Braconidae</taxon>
        <taxon>Microgastrinae</taxon>
        <taxon>Cotesia</taxon>
    </lineage>
</organism>
<evidence type="ECO:0000313" key="3">
    <source>
        <dbReference type="Proteomes" id="UP000786811"/>
    </source>
</evidence>
<keyword evidence="1" id="KW-0472">Membrane</keyword>
<proteinExistence type="predicted"/>
<dbReference type="AlphaFoldDB" id="A0A8J2HR36"/>
<dbReference type="Proteomes" id="UP000786811">
    <property type="component" value="Unassembled WGS sequence"/>
</dbReference>
<keyword evidence="1" id="KW-0812">Transmembrane</keyword>
<keyword evidence="1" id="KW-1133">Transmembrane helix</keyword>
<evidence type="ECO:0000313" key="2">
    <source>
        <dbReference type="EMBL" id="CAG5108029.1"/>
    </source>
</evidence>